<reference evidence="2" key="1">
    <citation type="submission" date="2020-04" db="EMBL/GenBank/DDBJ databases">
        <title>Hybrid Assembly of Korean Phytophthora infestans isolates.</title>
        <authorList>
            <person name="Prokchorchik M."/>
            <person name="Lee Y."/>
            <person name="Seo J."/>
            <person name="Cho J.-H."/>
            <person name="Park Y.-E."/>
            <person name="Jang D.-C."/>
            <person name="Im J.-S."/>
            <person name="Choi J.-G."/>
            <person name="Park H.-J."/>
            <person name="Lee G.-B."/>
            <person name="Lee Y.-G."/>
            <person name="Hong S.-Y."/>
            <person name="Cho K."/>
            <person name="Sohn K.H."/>
        </authorList>
    </citation>
    <scope>NUCLEOTIDE SEQUENCE</scope>
    <source>
        <strain evidence="2">KR_1_A1</strain>
    </source>
</reference>
<keyword evidence="3" id="KW-1185">Reference proteome</keyword>
<dbReference type="EMBL" id="WSZM01001110">
    <property type="protein sequence ID" value="KAF4028243.1"/>
    <property type="molecule type" value="Genomic_DNA"/>
</dbReference>
<sequence>MKGEQIRLLVRAKQDSQSHAPQPTPMEEDEFGTGNDAVTVNRSNWSQLWQQLGTTWPSSAKSEFPLATGSTTQWPAAAKGEPAKLVRLLQRLPYPDELLTAVAEPALQ</sequence>
<evidence type="ECO:0000256" key="1">
    <source>
        <dbReference type="SAM" id="MobiDB-lite"/>
    </source>
</evidence>
<evidence type="ECO:0000313" key="3">
    <source>
        <dbReference type="Proteomes" id="UP000602510"/>
    </source>
</evidence>
<gene>
    <name evidence="2" type="ORF">GN244_ATG20085</name>
</gene>
<organism evidence="2 3">
    <name type="scientific">Phytophthora infestans</name>
    <name type="common">Potato late blight agent</name>
    <name type="synonym">Botrytis infestans</name>
    <dbReference type="NCBI Taxonomy" id="4787"/>
    <lineage>
        <taxon>Eukaryota</taxon>
        <taxon>Sar</taxon>
        <taxon>Stramenopiles</taxon>
        <taxon>Oomycota</taxon>
        <taxon>Peronosporomycetes</taxon>
        <taxon>Peronosporales</taxon>
        <taxon>Peronosporaceae</taxon>
        <taxon>Phytophthora</taxon>
    </lineage>
</organism>
<feature type="region of interest" description="Disordered" evidence="1">
    <location>
        <begin position="11"/>
        <end position="32"/>
    </location>
</feature>
<dbReference type="AlphaFoldDB" id="A0A833SFV9"/>
<accession>A0A833SFV9</accession>
<protein>
    <submittedName>
        <fullName evidence="2">Uncharacterized protein</fullName>
    </submittedName>
</protein>
<proteinExistence type="predicted"/>
<comment type="caution">
    <text evidence="2">The sequence shown here is derived from an EMBL/GenBank/DDBJ whole genome shotgun (WGS) entry which is preliminary data.</text>
</comment>
<evidence type="ECO:0000313" key="2">
    <source>
        <dbReference type="EMBL" id="KAF4028243.1"/>
    </source>
</evidence>
<name>A0A833SFV9_PHYIN</name>
<dbReference type="Proteomes" id="UP000602510">
    <property type="component" value="Unassembled WGS sequence"/>
</dbReference>